<dbReference type="RefSeq" id="XP_018710682.1">
    <property type="nucleotide sequence ID" value="XM_018857892.1"/>
</dbReference>
<feature type="region of interest" description="Disordered" evidence="1">
    <location>
        <begin position="1"/>
        <end position="49"/>
    </location>
</feature>
<dbReference type="AlphaFoldDB" id="A0A1A0H8E3"/>
<sequence>MDFEEQLEKAEKSPYPSLVGASVKSADDSPHKNYIHPEKYTGTGRKNTAKKSILNSSIGASLDDLISEGALLGSDENFDRFLDDKGNVLSDAKFSTENSSDYHSVEPAESHKPSQSSSLRNSQIAAAAADDATSPLAGGAIPNEAPRPLSELENYSTPNLSEYQIGHQISDHSELLDSVKSYDLSKLPTANDTESRSMTNVVHPEAETTSRPPVAAQNAHVTDADSLHAPYFHTDERSSSRSRARVGFRDDSRERSRSRSCSVVAPHLARGDTYKNTHEETPSKYELPAGMEVDEDAEVMDDRRSRQSKPTLGDSIAAAEATKVPVSDTESVTRDPSLVTSGDYKNFNADGRTRVLQGSNLYSLRSESSTNYLRSISRSRSRKPANDLGAYASVNEKNDANPQVLEREGALVSDDPFSQVDDLDNMMKKVLKESAEKSALKPKNLVNDVPAGPKNTETMKQLNSESILQSNTGLDGASHNTRPEQEDQSDQPNQVVDDVSAEEKDLGTSEQLIAESAPTLSAKDIHVEGEKAQEPENSVTYPEGSTVDPTPEEGKVNDVSAEEKDADTQEQLKAEEAPVVSASNIHVNGSTEESETKAVTDVETSDVEKEGMLESGAEGTKAEDDSAADLNDVDVKPLEVNPGDISHAQQETEAVENGQIKEDAAIKEIDSDPSKNSSAETPESKIDVAEQPTNLITEPDTIGENSSPAVAEKPAETAGVPAEKEEDFEVSAEELRQHLESLPVYLYTSLAGGMQIITRTNRLATILQANGIKFEHRDLGTDEEAKKLWRRYAQGKTLPGVVRGDDFIGNWEFIEEVNEDYRLKEVLHETL</sequence>
<feature type="compositionally biased region" description="Polar residues" evidence="1">
    <location>
        <begin position="581"/>
        <end position="591"/>
    </location>
</feature>
<dbReference type="PROSITE" id="PS51354">
    <property type="entry name" value="GLUTAREDOXIN_2"/>
    <property type="match status" value="1"/>
</dbReference>
<evidence type="ECO:0000313" key="3">
    <source>
        <dbReference type="Proteomes" id="UP000092555"/>
    </source>
</evidence>
<evidence type="ECO:0000256" key="1">
    <source>
        <dbReference type="SAM" id="MobiDB-lite"/>
    </source>
</evidence>
<dbReference type="InterPro" id="IPR036249">
    <property type="entry name" value="Thioredoxin-like_sf"/>
</dbReference>
<reference evidence="2 3" key="1">
    <citation type="submission" date="2016-05" db="EMBL/GenBank/DDBJ databases">
        <title>Comparative genomics of biotechnologically important yeasts.</title>
        <authorList>
            <consortium name="DOE Joint Genome Institute"/>
            <person name="Riley R."/>
            <person name="Haridas S."/>
            <person name="Wolfe K.H."/>
            <person name="Lopes M.R."/>
            <person name="Hittinger C.T."/>
            <person name="Goker M."/>
            <person name="Salamov A."/>
            <person name="Wisecaver J."/>
            <person name="Long T.M."/>
            <person name="Aerts A.L."/>
            <person name="Barry K."/>
            <person name="Choi C."/>
            <person name="Clum A."/>
            <person name="Coughlan A.Y."/>
            <person name="Deshpande S."/>
            <person name="Douglass A.P."/>
            <person name="Hanson S.J."/>
            <person name="Klenk H.-P."/>
            <person name="LaButti K."/>
            <person name="Lapidus A."/>
            <person name="Lindquist E."/>
            <person name="Lipzen A."/>
            <person name="Meier-kolthoff J.P."/>
            <person name="Ohm R.A."/>
            <person name="Otillar R.P."/>
            <person name="Pangilinan J."/>
            <person name="Peng Y."/>
            <person name="Rokas A."/>
            <person name="Rosa C.A."/>
            <person name="Scheuner C."/>
            <person name="Sibirny A.A."/>
            <person name="Slot J.C."/>
            <person name="Stielow J.B."/>
            <person name="Sun H."/>
            <person name="Kurtzman C.P."/>
            <person name="Blackwell M."/>
            <person name="Grigoriev I.V."/>
            <person name="Jeffries T.W."/>
        </authorList>
    </citation>
    <scope>NUCLEOTIDE SEQUENCE [LARGE SCALE GENOMIC DNA]</scope>
    <source>
        <strain evidence="2 3">NRRL YB-4993</strain>
    </source>
</reference>
<dbReference type="Pfam" id="PF04908">
    <property type="entry name" value="SH3BGR"/>
    <property type="match status" value="1"/>
</dbReference>
<feature type="compositionally biased region" description="Basic and acidic residues" evidence="1">
    <location>
        <begin position="1"/>
        <end position="12"/>
    </location>
</feature>
<dbReference type="SUPFAM" id="SSF52833">
    <property type="entry name" value="Thioredoxin-like"/>
    <property type="match status" value="1"/>
</dbReference>
<dbReference type="Gene3D" id="3.40.30.10">
    <property type="entry name" value="Glutaredoxin"/>
    <property type="match status" value="1"/>
</dbReference>
<gene>
    <name evidence="2" type="ORF">METBIDRAFT_45219</name>
</gene>
<feature type="compositionally biased region" description="Basic and acidic residues" evidence="1">
    <location>
        <begin position="659"/>
        <end position="673"/>
    </location>
</feature>
<proteinExistence type="predicted"/>
<feature type="compositionally biased region" description="Basic and acidic residues" evidence="1">
    <location>
        <begin position="269"/>
        <end position="283"/>
    </location>
</feature>
<protein>
    <submittedName>
        <fullName evidence="2">Uncharacterized protein</fullName>
    </submittedName>
</protein>
<evidence type="ECO:0000313" key="2">
    <source>
        <dbReference type="EMBL" id="OBA20157.1"/>
    </source>
</evidence>
<feature type="compositionally biased region" description="Basic and acidic residues" evidence="1">
    <location>
        <begin position="25"/>
        <end position="39"/>
    </location>
</feature>
<dbReference type="STRING" id="869754.A0A1A0H8E3"/>
<feature type="compositionally biased region" description="Basic and acidic residues" evidence="1">
    <location>
        <begin position="103"/>
        <end position="112"/>
    </location>
</feature>
<dbReference type="GeneID" id="30030868"/>
<feature type="compositionally biased region" description="Polar residues" evidence="1">
    <location>
        <begin position="113"/>
        <end position="124"/>
    </location>
</feature>
<feature type="region of interest" description="Disordered" evidence="1">
    <location>
        <begin position="95"/>
        <end position="156"/>
    </location>
</feature>
<dbReference type="OrthoDB" id="9932926at2759"/>
<feature type="compositionally biased region" description="Polar residues" evidence="1">
    <location>
        <begin position="188"/>
        <end position="200"/>
    </location>
</feature>
<organism evidence="2 3">
    <name type="scientific">Metschnikowia bicuspidata var. bicuspidata NRRL YB-4993</name>
    <dbReference type="NCBI Taxonomy" id="869754"/>
    <lineage>
        <taxon>Eukaryota</taxon>
        <taxon>Fungi</taxon>
        <taxon>Dikarya</taxon>
        <taxon>Ascomycota</taxon>
        <taxon>Saccharomycotina</taxon>
        <taxon>Pichiomycetes</taxon>
        <taxon>Metschnikowiaceae</taxon>
        <taxon>Metschnikowia</taxon>
    </lineage>
</organism>
<feature type="compositionally biased region" description="Basic and acidic residues" evidence="1">
    <location>
        <begin position="523"/>
        <end position="534"/>
    </location>
</feature>
<keyword evidence="3" id="KW-1185">Reference proteome</keyword>
<accession>A0A1A0H8E3</accession>
<name>A0A1A0H8E3_9ASCO</name>
<comment type="caution">
    <text evidence="2">The sequence shown here is derived from an EMBL/GenBank/DDBJ whole genome shotgun (WGS) entry which is preliminary data.</text>
</comment>
<feature type="compositionally biased region" description="Basic and acidic residues" evidence="1">
    <location>
        <begin position="594"/>
        <end position="612"/>
    </location>
</feature>
<feature type="compositionally biased region" description="Basic and acidic residues" evidence="1">
    <location>
        <begin position="552"/>
        <end position="576"/>
    </location>
</feature>
<feature type="compositionally biased region" description="Basic and acidic residues" evidence="1">
    <location>
        <begin position="247"/>
        <end position="257"/>
    </location>
</feature>
<dbReference type="EMBL" id="LXTC01000005">
    <property type="protein sequence ID" value="OBA20157.1"/>
    <property type="molecule type" value="Genomic_DNA"/>
</dbReference>
<feature type="region of interest" description="Disordered" evidence="1">
    <location>
        <begin position="188"/>
        <end position="316"/>
    </location>
</feature>
<dbReference type="InterPro" id="IPR006993">
    <property type="entry name" value="Glut_rich_SH3-bd"/>
</dbReference>
<feature type="region of interest" description="Disordered" evidence="1">
    <location>
        <begin position="470"/>
        <end position="723"/>
    </location>
</feature>
<dbReference type="Proteomes" id="UP000092555">
    <property type="component" value="Unassembled WGS sequence"/>
</dbReference>